<protein>
    <submittedName>
        <fullName evidence="9">ATP-binding cassette sub-family A member 1-like protein</fullName>
    </submittedName>
</protein>
<dbReference type="InterPro" id="IPR003593">
    <property type="entry name" value="AAA+_ATPase"/>
</dbReference>
<dbReference type="Pfam" id="PF23321">
    <property type="entry name" value="R1_ABCA1"/>
    <property type="match status" value="1"/>
</dbReference>
<keyword evidence="5 7" id="KW-1133">Transmembrane helix</keyword>
<proteinExistence type="predicted"/>
<dbReference type="InterPro" id="IPR013525">
    <property type="entry name" value="ABC2_TM"/>
</dbReference>
<dbReference type="CDD" id="cd03263">
    <property type="entry name" value="ABC_subfamily_A"/>
    <property type="match status" value="2"/>
</dbReference>
<dbReference type="InterPro" id="IPR003439">
    <property type="entry name" value="ABC_transporter-like_ATP-bd"/>
</dbReference>
<evidence type="ECO:0000256" key="7">
    <source>
        <dbReference type="SAM" id="Phobius"/>
    </source>
</evidence>
<feature type="transmembrane region" description="Helical" evidence="7">
    <location>
        <begin position="807"/>
        <end position="828"/>
    </location>
</feature>
<dbReference type="GO" id="GO:0140359">
    <property type="term" value="F:ABC-type transporter activity"/>
    <property type="evidence" value="ECO:0007669"/>
    <property type="project" value="InterPro"/>
</dbReference>
<organism evidence="9 10">
    <name type="scientific">Dinothrombium tinctorium</name>
    <dbReference type="NCBI Taxonomy" id="1965070"/>
    <lineage>
        <taxon>Eukaryota</taxon>
        <taxon>Metazoa</taxon>
        <taxon>Ecdysozoa</taxon>
        <taxon>Arthropoda</taxon>
        <taxon>Chelicerata</taxon>
        <taxon>Arachnida</taxon>
        <taxon>Acari</taxon>
        <taxon>Acariformes</taxon>
        <taxon>Trombidiformes</taxon>
        <taxon>Prostigmata</taxon>
        <taxon>Anystina</taxon>
        <taxon>Parasitengona</taxon>
        <taxon>Trombidioidea</taxon>
        <taxon>Trombidiidae</taxon>
        <taxon>Dinothrombium</taxon>
    </lineage>
</organism>
<dbReference type="GO" id="GO:0005524">
    <property type="term" value="F:ATP binding"/>
    <property type="evidence" value="ECO:0007669"/>
    <property type="project" value="UniProtKB-KW"/>
</dbReference>
<keyword evidence="2 7" id="KW-0812">Transmembrane</keyword>
<comment type="subcellular location">
    <subcellularLocation>
        <location evidence="1">Membrane</location>
        <topology evidence="1">Multi-pass membrane protein</topology>
    </subcellularLocation>
</comment>
<keyword evidence="10" id="KW-1185">Reference proteome</keyword>
<dbReference type="FunFam" id="3.40.50.300:FF:000933">
    <property type="entry name" value="ABC transporter A family member 7"/>
    <property type="match status" value="1"/>
</dbReference>
<comment type="caution">
    <text evidence="9">The sequence shown here is derived from an EMBL/GenBank/DDBJ whole genome shotgun (WGS) entry which is preliminary data.</text>
</comment>
<evidence type="ECO:0000256" key="1">
    <source>
        <dbReference type="ARBA" id="ARBA00004141"/>
    </source>
</evidence>
<dbReference type="STRING" id="1965070.A0A3S3RYP8"/>
<feature type="transmembrane region" description="Helical" evidence="7">
    <location>
        <begin position="196"/>
        <end position="222"/>
    </location>
</feature>
<keyword evidence="6 7" id="KW-0472">Membrane</keyword>
<evidence type="ECO:0000256" key="5">
    <source>
        <dbReference type="ARBA" id="ARBA00022989"/>
    </source>
</evidence>
<dbReference type="InterPro" id="IPR056264">
    <property type="entry name" value="R2_ABCA1-4-like"/>
</dbReference>
<dbReference type="InterPro" id="IPR017871">
    <property type="entry name" value="ABC_transporter-like_CS"/>
</dbReference>
<dbReference type="PANTHER" id="PTHR19229">
    <property type="entry name" value="ATP-BINDING CASSETTE TRANSPORTER SUBFAMILY A ABCA"/>
    <property type="match status" value="1"/>
</dbReference>
<feature type="domain" description="ABC transporter" evidence="8">
    <location>
        <begin position="453"/>
        <end position="684"/>
    </location>
</feature>
<keyword evidence="3" id="KW-0547">Nucleotide-binding</keyword>
<feature type="transmembrane region" description="Helical" evidence="7">
    <location>
        <begin position="379"/>
        <end position="401"/>
    </location>
</feature>
<evidence type="ECO:0000313" key="9">
    <source>
        <dbReference type="EMBL" id="RWS06685.1"/>
    </source>
</evidence>
<keyword evidence="4 9" id="KW-0067">ATP-binding</keyword>
<dbReference type="FunFam" id="3.40.50.300:FF:002470">
    <property type="entry name" value="ABC transporter, putative"/>
    <property type="match status" value="1"/>
</dbReference>
<gene>
    <name evidence="9" type="ORF">B4U79_11497</name>
</gene>
<dbReference type="Proteomes" id="UP000285301">
    <property type="component" value="Unassembled WGS sequence"/>
</dbReference>
<dbReference type="GO" id="GO:0016020">
    <property type="term" value="C:membrane"/>
    <property type="evidence" value="ECO:0007669"/>
    <property type="project" value="UniProtKB-SubCell"/>
</dbReference>
<evidence type="ECO:0000256" key="2">
    <source>
        <dbReference type="ARBA" id="ARBA00022692"/>
    </source>
</evidence>
<feature type="transmembrane region" description="Helical" evidence="7">
    <location>
        <begin position="273"/>
        <end position="295"/>
    </location>
</feature>
<accession>A0A3S3RYP8</accession>
<dbReference type="SMART" id="SM00382">
    <property type="entry name" value="AAA"/>
    <property type="match status" value="2"/>
</dbReference>
<evidence type="ECO:0000256" key="4">
    <source>
        <dbReference type="ARBA" id="ARBA00022840"/>
    </source>
</evidence>
<dbReference type="Pfam" id="PF00005">
    <property type="entry name" value="ABC_tran"/>
    <property type="match status" value="2"/>
</dbReference>
<dbReference type="GO" id="GO:0016887">
    <property type="term" value="F:ATP hydrolysis activity"/>
    <property type="evidence" value="ECO:0007669"/>
    <property type="project" value="InterPro"/>
</dbReference>
<evidence type="ECO:0000256" key="3">
    <source>
        <dbReference type="ARBA" id="ARBA00022741"/>
    </source>
</evidence>
<evidence type="ECO:0000259" key="8">
    <source>
        <dbReference type="PROSITE" id="PS50893"/>
    </source>
</evidence>
<sequence length="1358" mass="154773">MKTLYALLWKEFICHIKRPISLLFEFGIVVLMWYSATEHIEHNINMKIDIKKAEPEERSIDIQRSYLALYLPATNFTRSLFYNESIKGIEYTTVEEYEEYMYYEKEWIYFIGTFTFYEMDGKQYLNETRLTRLMQNGFLIEVTRMQQIPQVSINPLKMFNKFIWQAFITNIGDRSDSLPEISTVEMKWGEEMSITLVEVVFEISATIALLYPLFLLIKNIVAEKQSKLLELMRIAGVNKRDYFLAAFIFKFLSLIPFIVLFTKAYGQLIDTPLTVLLLLLYVTSSILFVMALSVLFTRSDIASGFFAVMWFITVPIQFSGDFIFKYDISRAIVASCVFLPPNCALLFFTAKTSFLAASYKKKLAFDTLFTKTPMMESVSAGHFLVAMGCGALFWVLFIAYVGEVWPWQDGIPKPFHFPISYFFKRKEEKSVQIEEGDQVYFEKVNAENLEQAIGIEKVRKKYESTGDVVLKSISLQVYRGQITILLGHNGAGKTTLFNIICGMFSPTSGKILVNGFNIKTDTKAARKRLGMCPQSEILFENLSVAYHLYFFGLLKEGKISALNAEISNILKLLNLEDKRTFLPKQLSGGMKRRLQLAIALIGGTDTLILDEPTSGLDVETRRSVWDFLLSVRKQYAILLTTHHMEEADILGDRIAIMSHGEIKCCGSPMFLKRVFGLGYVLRFEKRAEFKGVECRAFLQKHFNELQTVKESEYEFVCKIRKEESAKLGKFFDVASKMRDELGFTSIGLTASTMDDVFIQVGVLFEKQEKSDMSEIRQLKEISLQKPSNLSLFKIIFIKRFTYMKHKWLISLIIVLFCAATSLLDEYLLGSFVRSSIFLPELKFLPDKLNCICLGEESYCDYVQKMGESFGANFKFVRSLTIDSVRKSPEDFRETPVIAFKCENIPMQPKDCQISNITLVVEFFSAEFVLETVAINMLLALRLNKSLDRPIFKYSIILQRDYASPNSSNVGSIDYSGIDYLEITIGILIQALIAIACFVSLILIETFKSFRRVAQEYQARDADDEDVAAERMRTEQIIREGKMESQALVAYNLTKVYGHSIVVDHLSFSVSKNQCFGLLGVNGAGKTTTFKMLIGELAATYGEAFIGKLSLFDDRLEYLRQIGYCPQFDSFVNNLTGTENLKLFAKLRGYKGKEVNSIVTSVINFVDLQDHASKEANLCSGGNKRKLSIGMALIGFPKLIFLDEPTSSVDPVARRKIWAIIEALSSGLDCSFVLCSHSMDECQQLCNIISILTKGKFKCMGSTQHLKEKLGKGYTVILKIDQTINNGDLLSAEMKLRFPNAVLRETHQSAIEYTIPALWTSLGEIFASLEQMKEEFKLEDFQVKDTELEQIFLQIAKEK</sequence>
<feature type="transmembrane region" description="Helical" evidence="7">
    <location>
        <begin position="20"/>
        <end position="37"/>
    </location>
</feature>
<dbReference type="Gene3D" id="3.40.50.300">
    <property type="entry name" value="P-loop containing nucleotide triphosphate hydrolases"/>
    <property type="match status" value="2"/>
</dbReference>
<dbReference type="InterPro" id="IPR027417">
    <property type="entry name" value="P-loop_NTPase"/>
</dbReference>
<dbReference type="PROSITE" id="PS50893">
    <property type="entry name" value="ABC_TRANSPORTER_2"/>
    <property type="match status" value="2"/>
</dbReference>
<feature type="transmembrane region" description="Helical" evidence="7">
    <location>
        <begin position="331"/>
        <end position="359"/>
    </location>
</feature>
<evidence type="ECO:0000313" key="10">
    <source>
        <dbReference type="Proteomes" id="UP000285301"/>
    </source>
</evidence>
<feature type="transmembrane region" description="Helical" evidence="7">
    <location>
        <begin position="301"/>
        <end position="324"/>
    </location>
</feature>
<feature type="domain" description="ABC transporter" evidence="8">
    <location>
        <begin position="1047"/>
        <end position="1278"/>
    </location>
</feature>
<feature type="transmembrane region" description="Helical" evidence="7">
    <location>
        <begin position="242"/>
        <end position="261"/>
    </location>
</feature>
<dbReference type="EMBL" id="NCKU01003943">
    <property type="protein sequence ID" value="RWS06685.1"/>
    <property type="molecule type" value="Genomic_DNA"/>
</dbReference>
<dbReference type="GO" id="GO:0005319">
    <property type="term" value="F:lipid transporter activity"/>
    <property type="evidence" value="ECO:0007669"/>
    <property type="project" value="TreeGrafter"/>
</dbReference>
<dbReference type="SUPFAM" id="SSF52540">
    <property type="entry name" value="P-loop containing nucleoside triphosphate hydrolases"/>
    <property type="match status" value="2"/>
</dbReference>
<reference evidence="9 10" key="1">
    <citation type="journal article" date="2018" name="Gigascience">
        <title>Genomes of trombidid mites reveal novel predicted allergens and laterally-transferred genes associated with secondary metabolism.</title>
        <authorList>
            <person name="Dong X."/>
            <person name="Chaisiri K."/>
            <person name="Xia D."/>
            <person name="Armstrong S.D."/>
            <person name="Fang Y."/>
            <person name="Donnelly M.J."/>
            <person name="Kadowaki T."/>
            <person name="McGarry J.W."/>
            <person name="Darby A.C."/>
            <person name="Makepeace B.L."/>
        </authorList>
    </citation>
    <scope>NUCLEOTIDE SEQUENCE [LARGE SCALE GENOMIC DNA]</scope>
    <source>
        <strain evidence="9">UoL-WK</strain>
    </source>
</reference>
<name>A0A3S3RYP8_9ACAR</name>
<evidence type="ECO:0000256" key="6">
    <source>
        <dbReference type="ARBA" id="ARBA00023136"/>
    </source>
</evidence>
<dbReference type="PROSITE" id="PS00211">
    <property type="entry name" value="ABC_TRANSPORTER_1"/>
    <property type="match status" value="2"/>
</dbReference>
<dbReference type="OrthoDB" id="6512918at2759"/>
<dbReference type="PANTHER" id="PTHR19229:SF250">
    <property type="entry name" value="ABC TRANSPORTER DOMAIN-CONTAINING PROTEIN-RELATED"/>
    <property type="match status" value="1"/>
</dbReference>
<dbReference type="Pfam" id="PF12698">
    <property type="entry name" value="ABC2_membrane_3"/>
    <property type="match status" value="1"/>
</dbReference>
<dbReference type="InterPro" id="IPR026082">
    <property type="entry name" value="ABCA"/>
</dbReference>